<evidence type="ECO:0000256" key="4">
    <source>
        <dbReference type="ARBA" id="ARBA00023136"/>
    </source>
</evidence>
<organism evidence="7 8">
    <name type="scientific">Olpidium bornovanus</name>
    <dbReference type="NCBI Taxonomy" id="278681"/>
    <lineage>
        <taxon>Eukaryota</taxon>
        <taxon>Fungi</taxon>
        <taxon>Fungi incertae sedis</taxon>
        <taxon>Olpidiomycota</taxon>
        <taxon>Olpidiomycotina</taxon>
        <taxon>Olpidiomycetes</taxon>
        <taxon>Olpidiales</taxon>
        <taxon>Olpidiaceae</taxon>
        <taxon>Olpidium</taxon>
    </lineage>
</organism>
<proteinExistence type="inferred from homology"/>
<protein>
    <recommendedName>
        <fullName evidence="6">Vacuolar protein 14 C-terminal Fig4-binding domain-containing protein</fullName>
    </recommendedName>
</protein>
<dbReference type="PANTHER" id="PTHR16023">
    <property type="entry name" value="TAX1 BINDING PROTEIN-RELATED"/>
    <property type="match status" value="1"/>
</dbReference>
<dbReference type="GO" id="GO:0000329">
    <property type="term" value="C:fungal-type vacuole membrane"/>
    <property type="evidence" value="ECO:0007669"/>
    <property type="project" value="TreeGrafter"/>
</dbReference>
<dbReference type="InterPro" id="IPR011989">
    <property type="entry name" value="ARM-like"/>
</dbReference>
<evidence type="ECO:0000256" key="3">
    <source>
        <dbReference type="ARBA" id="ARBA00022737"/>
    </source>
</evidence>
<reference evidence="7 8" key="1">
    <citation type="journal article" name="Sci. Rep.">
        <title>Genome-scale phylogenetic analyses confirm Olpidium as the closest living zoosporic fungus to the non-flagellated, terrestrial fungi.</title>
        <authorList>
            <person name="Chang Y."/>
            <person name="Rochon D."/>
            <person name="Sekimoto S."/>
            <person name="Wang Y."/>
            <person name="Chovatia M."/>
            <person name="Sandor L."/>
            <person name="Salamov A."/>
            <person name="Grigoriev I.V."/>
            <person name="Stajich J.E."/>
            <person name="Spatafora J.W."/>
        </authorList>
    </citation>
    <scope>NUCLEOTIDE SEQUENCE [LARGE SCALE GENOMIC DNA]</scope>
    <source>
        <strain evidence="7">S191</strain>
    </source>
</reference>
<keyword evidence="4" id="KW-0472">Membrane</keyword>
<evidence type="ECO:0000256" key="5">
    <source>
        <dbReference type="SAM" id="MobiDB-lite"/>
    </source>
</evidence>
<dbReference type="AlphaFoldDB" id="A0A8H7ZP68"/>
<feature type="region of interest" description="Disordered" evidence="5">
    <location>
        <begin position="454"/>
        <end position="488"/>
    </location>
</feature>
<feature type="compositionally biased region" description="Pro residues" evidence="5">
    <location>
        <begin position="476"/>
        <end position="485"/>
    </location>
</feature>
<evidence type="ECO:0000256" key="1">
    <source>
        <dbReference type="ARBA" id="ARBA00004308"/>
    </source>
</evidence>
<feature type="compositionally biased region" description="Basic and acidic residues" evidence="5">
    <location>
        <begin position="180"/>
        <end position="192"/>
    </location>
</feature>
<dbReference type="InterPro" id="IPR016024">
    <property type="entry name" value="ARM-type_fold"/>
</dbReference>
<gene>
    <name evidence="7" type="ORF">BJ554DRAFT_3172</name>
</gene>
<dbReference type="Pfam" id="PF12755">
    <property type="entry name" value="Vac14_Fab1_bd"/>
    <property type="match status" value="1"/>
</dbReference>
<feature type="region of interest" description="Disordered" evidence="5">
    <location>
        <begin position="180"/>
        <end position="202"/>
    </location>
</feature>
<dbReference type="InterPro" id="IPR021841">
    <property type="entry name" value="VAC14_Fig4p-bd"/>
</dbReference>
<evidence type="ECO:0000256" key="2">
    <source>
        <dbReference type="ARBA" id="ARBA00010225"/>
    </source>
</evidence>
<evidence type="ECO:0000313" key="7">
    <source>
        <dbReference type="EMBL" id="KAG5456941.1"/>
    </source>
</evidence>
<dbReference type="GO" id="GO:0010008">
    <property type="term" value="C:endosome membrane"/>
    <property type="evidence" value="ECO:0007669"/>
    <property type="project" value="TreeGrafter"/>
</dbReference>
<comment type="subcellular location">
    <subcellularLocation>
        <location evidence="1">Endomembrane system</location>
    </subcellularLocation>
</comment>
<feature type="domain" description="Vacuolar protein 14 C-terminal Fig4-binding" evidence="6">
    <location>
        <begin position="505"/>
        <end position="544"/>
    </location>
</feature>
<comment type="similarity">
    <text evidence="2">Belongs to the VAC14 family.</text>
</comment>
<dbReference type="GO" id="GO:0070772">
    <property type="term" value="C:PAS complex"/>
    <property type="evidence" value="ECO:0007669"/>
    <property type="project" value="InterPro"/>
</dbReference>
<name>A0A8H7ZP68_9FUNG</name>
<comment type="caution">
    <text evidence="7">The sequence shown here is derived from an EMBL/GenBank/DDBJ whole genome shotgun (WGS) entry which is preliminary data.</text>
</comment>
<keyword evidence="3" id="KW-0677">Repeat</keyword>
<dbReference type="GO" id="GO:0006661">
    <property type="term" value="P:phosphatidylinositol biosynthetic process"/>
    <property type="evidence" value="ECO:0007669"/>
    <property type="project" value="InterPro"/>
</dbReference>
<dbReference type="Gene3D" id="1.25.10.10">
    <property type="entry name" value="Leucine-rich Repeat Variant"/>
    <property type="match status" value="1"/>
</dbReference>
<dbReference type="PANTHER" id="PTHR16023:SF0">
    <property type="entry name" value="PROTEIN VAC14 HOMOLOG"/>
    <property type="match status" value="1"/>
</dbReference>
<keyword evidence="8" id="KW-1185">Reference proteome</keyword>
<feature type="region of interest" description="Disordered" evidence="5">
    <location>
        <begin position="391"/>
        <end position="418"/>
    </location>
</feature>
<evidence type="ECO:0000259" key="6">
    <source>
        <dbReference type="Pfam" id="PF11916"/>
    </source>
</evidence>
<dbReference type="OrthoDB" id="5574975at2759"/>
<dbReference type="SUPFAM" id="SSF48371">
    <property type="entry name" value="ARM repeat"/>
    <property type="match status" value="1"/>
</dbReference>
<dbReference type="EMBL" id="JAEFCI010010905">
    <property type="protein sequence ID" value="KAG5456941.1"/>
    <property type="molecule type" value="Genomic_DNA"/>
</dbReference>
<dbReference type="Proteomes" id="UP000673691">
    <property type="component" value="Unassembled WGS sequence"/>
</dbReference>
<feature type="compositionally biased region" description="Polar residues" evidence="5">
    <location>
        <begin position="193"/>
        <end position="202"/>
    </location>
</feature>
<evidence type="ECO:0000313" key="8">
    <source>
        <dbReference type="Proteomes" id="UP000673691"/>
    </source>
</evidence>
<sequence>MYNIAKVAKGEILVYFNDIFDALSKVRPKARQLAADPELSVKNGAELLDRLVKDTVAEFAASYYSVISQPRDAVDVPGERGTAFSLPRFIPLLSERIHTLPPFTRNYLISWITVLNSIPDLELVSYLPDFLDGLLRYLSDANADVRVGTATVLGDFLREIREAAEIRLRREHDQQRYLEAKGEADGAARGEANEQSGRPSRATSLGAEAWAEALSVNDSGGKGKGVWVPGQGIEVNYAKILEILLPHVMSSGKCLGPEEELQLTALRWINEFILLARDVAVRHTPQLVAAVLPCLAHSVVAIRTAAVETNMNLYRVITEEITTDATPAGKDERGEKKGSGVIWNRREGGFLAAPSSSFSFLRLPGDGQRAHAAFSQRARGNAVSQPGLAHNVAQEGPSEGGVFDPLQRNPDSGRRDVSRPAQNALGLVRGCRAAGPPAAGSDLLPVQRRVFLSPDAQPPIPVQHRPPVTRNARQPDYPPALPQPQPREDIPDRLEAKVLVAGPLAVHTRQDLEFASMMVQNLNIILITAPELVDVRRTLRNLDSAVSSIPPTHPRRGPRFG</sequence>
<dbReference type="InterPro" id="IPR026825">
    <property type="entry name" value="Vac14"/>
</dbReference>
<accession>A0A8H7ZP68</accession>
<dbReference type="Pfam" id="PF11916">
    <property type="entry name" value="Vac14_Fig4_bd"/>
    <property type="match status" value="1"/>
</dbReference>